<reference evidence="2" key="1">
    <citation type="journal article" date="2019" name="Plant Syst. Evol.">
        <title>Analyses of mitochondrial genomes of the genus Ammopiptanthus provide new insights into the evolution of legume plants.</title>
        <authorList>
            <person name="Feng L."/>
            <person name="Li N."/>
            <person name="Yang W."/>
            <person name="Li Y."/>
            <person name="Wang C.-M."/>
            <person name="Tong S.-W."/>
            <person name="He J.-X."/>
        </authorList>
    </citation>
    <scope>NUCLEOTIDE SEQUENCE</scope>
</reference>
<name>A0A4P8PGV8_AMMMO</name>
<organism evidence="2">
    <name type="scientific">Ammopiptanthus mongolicus</name>
    <name type="common">Piptanthus mongolicus</name>
    <dbReference type="NCBI Taxonomy" id="126911"/>
    <lineage>
        <taxon>Eukaryota</taxon>
        <taxon>Viridiplantae</taxon>
        <taxon>Streptophyta</taxon>
        <taxon>Embryophyta</taxon>
        <taxon>Tracheophyta</taxon>
        <taxon>Spermatophyta</taxon>
        <taxon>Magnoliopsida</taxon>
        <taxon>eudicotyledons</taxon>
        <taxon>Gunneridae</taxon>
        <taxon>Pentapetalae</taxon>
        <taxon>rosids</taxon>
        <taxon>fabids</taxon>
        <taxon>Fabales</taxon>
        <taxon>Fabaceae</taxon>
        <taxon>Papilionoideae</taxon>
        <taxon>50 kb inversion clade</taxon>
        <taxon>genistoids sensu lato</taxon>
        <taxon>core genistoids</taxon>
        <taxon>Sophoreae</taxon>
        <taxon>Ammopiptanthus</taxon>
    </lineage>
</organism>
<evidence type="ECO:0000313" key="2">
    <source>
        <dbReference type="EMBL" id="QCQ81924.1"/>
    </source>
</evidence>
<proteinExistence type="predicted"/>
<geneLocation type="mitochondrion" evidence="2"/>
<keyword evidence="2" id="KW-0496">Mitochondrion</keyword>
<accession>A0A4P8PGV8</accession>
<dbReference type="AlphaFoldDB" id="A0A4P8PGV8"/>
<sequence>MLSFPKRSIRALEDLTPGAHNSSPADALISELGRKKLPSHSYLHRNQRDNLKLLKWAGSTLNTGFGSRGGTFTRWRRGFRARGAGSPRRFPKGGHSDALPPKTELYTIA</sequence>
<feature type="region of interest" description="Disordered" evidence="1">
    <location>
        <begin position="83"/>
        <end position="109"/>
    </location>
</feature>
<dbReference type="EMBL" id="MG011535">
    <property type="protein sequence ID" value="QCQ81924.1"/>
    <property type="molecule type" value="Genomic_DNA"/>
</dbReference>
<gene>
    <name evidence="2" type="primary">orf131</name>
</gene>
<evidence type="ECO:0000256" key="1">
    <source>
        <dbReference type="SAM" id="MobiDB-lite"/>
    </source>
</evidence>
<protein>
    <submittedName>
        <fullName evidence="2">Uncharacterized protein</fullName>
    </submittedName>
</protein>